<reference evidence="3 4" key="1">
    <citation type="submission" date="2020-08" db="EMBL/GenBank/DDBJ databases">
        <title>Genomic Encyclopedia of Type Strains, Phase IV (KMG-IV): sequencing the most valuable type-strain genomes for metagenomic binning, comparative biology and taxonomic classification.</title>
        <authorList>
            <person name="Goeker M."/>
        </authorList>
    </citation>
    <scope>NUCLEOTIDE SEQUENCE [LARGE SCALE GENOMIC DNA]</scope>
    <source>
        <strain evidence="3 4">DSM 45385</strain>
    </source>
</reference>
<proteinExistence type="predicted"/>
<accession>A0A7W8EM67</accession>
<dbReference type="GO" id="GO:0006208">
    <property type="term" value="P:pyrimidine nucleobase catabolic process"/>
    <property type="evidence" value="ECO:0007669"/>
    <property type="project" value="TreeGrafter"/>
</dbReference>
<dbReference type="InterPro" id="IPR012349">
    <property type="entry name" value="Split_barrel_FMN-bd"/>
</dbReference>
<feature type="domain" description="Flavin reductase like" evidence="2">
    <location>
        <begin position="23"/>
        <end position="167"/>
    </location>
</feature>
<dbReference type="AlphaFoldDB" id="A0A7W8EM67"/>
<gene>
    <name evidence="3" type="ORF">HNR40_009142</name>
</gene>
<dbReference type="SMART" id="SM00903">
    <property type="entry name" value="Flavin_Reduct"/>
    <property type="match status" value="1"/>
</dbReference>
<dbReference type="InterPro" id="IPR050268">
    <property type="entry name" value="NADH-dep_flavin_reductase"/>
</dbReference>
<evidence type="ECO:0000259" key="2">
    <source>
        <dbReference type="SMART" id="SM00903"/>
    </source>
</evidence>
<dbReference type="SUPFAM" id="SSF50475">
    <property type="entry name" value="FMN-binding split barrel"/>
    <property type="match status" value="1"/>
</dbReference>
<evidence type="ECO:0000313" key="4">
    <source>
        <dbReference type="Proteomes" id="UP000568380"/>
    </source>
</evidence>
<dbReference type="PANTHER" id="PTHR30466:SF1">
    <property type="entry name" value="FMN REDUCTASE (NADH) RUTF"/>
    <property type="match status" value="1"/>
</dbReference>
<keyword evidence="4" id="KW-1185">Reference proteome</keyword>
<dbReference type="GO" id="GO:0010181">
    <property type="term" value="F:FMN binding"/>
    <property type="evidence" value="ECO:0007669"/>
    <property type="project" value="InterPro"/>
</dbReference>
<organism evidence="3 4">
    <name type="scientific">Nonomuraea endophytica</name>
    <dbReference type="NCBI Taxonomy" id="714136"/>
    <lineage>
        <taxon>Bacteria</taxon>
        <taxon>Bacillati</taxon>
        <taxon>Actinomycetota</taxon>
        <taxon>Actinomycetes</taxon>
        <taxon>Streptosporangiales</taxon>
        <taxon>Streptosporangiaceae</taxon>
        <taxon>Nonomuraea</taxon>
    </lineage>
</organism>
<dbReference type="RefSeq" id="WP_184972930.1">
    <property type="nucleotide sequence ID" value="NZ_JACHIN010000018.1"/>
</dbReference>
<protein>
    <submittedName>
        <fullName evidence="3">Flavin reductase (DIM6/NTAB) family NADH-FMN oxidoreductase RutF</fullName>
    </submittedName>
</protein>
<dbReference type="PANTHER" id="PTHR30466">
    <property type="entry name" value="FLAVIN REDUCTASE"/>
    <property type="match status" value="1"/>
</dbReference>
<dbReference type="InterPro" id="IPR002563">
    <property type="entry name" value="Flavin_Rdtase-like_dom"/>
</dbReference>
<dbReference type="Pfam" id="PF01613">
    <property type="entry name" value="Flavin_Reduct"/>
    <property type="match status" value="1"/>
</dbReference>
<dbReference type="Gene3D" id="2.30.110.10">
    <property type="entry name" value="Electron Transport, Fmn-binding Protein, Chain A"/>
    <property type="match status" value="1"/>
</dbReference>
<sequence>MNGNELRVFEEPAVSVAEHRALMSRFPTGVAVITALDAAGVPQGMTCSSVTSVTLHPPTILVCLRIGSATQLAVRQCGAFAVNLLHAEARVTAELFSGPAPDRFGAVRWIRSESGLPWLADDAFAMAECQVSRVIRHGDHEVIFGRLVDVVMRPGTPLLHGMRSYSVWRPSFLAGAADVEEMSA</sequence>
<dbReference type="GO" id="GO:0042602">
    <property type="term" value="F:riboflavin reductase (NADPH) activity"/>
    <property type="evidence" value="ECO:0007669"/>
    <property type="project" value="TreeGrafter"/>
</dbReference>
<name>A0A7W8EM67_9ACTN</name>
<evidence type="ECO:0000256" key="1">
    <source>
        <dbReference type="ARBA" id="ARBA00023002"/>
    </source>
</evidence>
<comment type="caution">
    <text evidence="3">The sequence shown here is derived from an EMBL/GenBank/DDBJ whole genome shotgun (WGS) entry which is preliminary data.</text>
</comment>
<dbReference type="Proteomes" id="UP000568380">
    <property type="component" value="Unassembled WGS sequence"/>
</dbReference>
<keyword evidence="1" id="KW-0560">Oxidoreductase</keyword>
<dbReference type="EMBL" id="JACHIN010000018">
    <property type="protein sequence ID" value="MBB5083637.1"/>
    <property type="molecule type" value="Genomic_DNA"/>
</dbReference>
<evidence type="ECO:0000313" key="3">
    <source>
        <dbReference type="EMBL" id="MBB5083637.1"/>
    </source>
</evidence>